<sequence length="941" mass="106527">MRQAKNLYLLIFTIFVFTSCEKTTTPEWPDQTNETKPWTRWWWHGSAVDKANLTANLEELANAGFGGVEITPIYDVKGDEDKSISFQSAEWMEMFEHTLKESKRLGLGVDLANASGWPFGGPWIDAEQACKNVQYKKYHLKSGEQLKEKIEFIQPSLVRAVNKRVDISEVKFPISGNTNLQELALDQVRFEKPLPLQTLMAFSAQGETIDFTNFVNANGILDWTAPEGNWDLYAVFQGWHGKMVERAGTGGEGNVIDHFSEEATKIFLSDFDKNVKDIDLTGLRAFFNDSYEVDDASGDANWTPLFFEEFEKRRGYDLKTKLPALFGDMDEETNQRVLCDFRETISDLLLEKFTIVWADWAESYNTIIRNQAHGSPAAILDLYEASHIPETEGTDPMRIKMATSAGHTSGKPLIACEAATWLNEHFLSTLADVKQNADNYLRNGVNHIVYHGTPYSPLGEKWPGWMFYAAVHFAPTNTWWNDLKVVNEYITNCQSFMQNATPDNDILLYFPIYDAWTERDRNVLPHFGGHSEELTAEISNKLLTQGYSFDYISDKQIRKLSYANGKIQAAGASYKTIVIPDCSTIPLETLKHLFNLAENGAIIIFENEIPSKNPGLNKFEIRQAEAQKLIDDLKFTPEENYQSAASGSGKILVGKNVPNLLNAAGIYSEELTQQGLWYNRVERKDGTCYFISNWSEKAVNQWVTLQKSGKEAVLFNAMDKTFGKARTQKNSDGQTQVYLQLKPGETIILQWYSTKVKAEAYPLWEQSALKTELNGGWEVTFEKGGPTIPAPYKTDELKSWTKQSDELQKFSGTASYKTSFEIAENNDNDYLLDLGEVHESAEVWLNGKKTGTLIGPVFQIVLQKEALQEQNILELKVTNLMANRIIDMDKNKVNYKKFYNINFAAHERENRGADGNFTAAHWEPLPSGLLGPVTISKLTQK</sequence>
<evidence type="ECO:0000313" key="2">
    <source>
        <dbReference type="Proteomes" id="UP000032544"/>
    </source>
</evidence>
<dbReference type="Gene3D" id="2.60.120.260">
    <property type="entry name" value="Galactose-binding domain-like"/>
    <property type="match status" value="1"/>
</dbReference>
<dbReference type="EMBL" id="JRHC01000001">
    <property type="protein sequence ID" value="KJF45633.1"/>
    <property type="molecule type" value="Genomic_DNA"/>
</dbReference>
<dbReference type="Proteomes" id="UP000032544">
    <property type="component" value="Unassembled WGS sequence"/>
</dbReference>
<dbReference type="OrthoDB" id="9761519at2"/>
<dbReference type="STRING" id="1544798.LH29_09925"/>
<name>A0A0D8JIF1_9BACT</name>
<dbReference type="NCBIfam" id="NF045579">
    <property type="entry name" value="rhamnoside_JR"/>
    <property type="match status" value="1"/>
</dbReference>
<dbReference type="InterPro" id="IPR053161">
    <property type="entry name" value="Ulvan_degrading_GH"/>
</dbReference>
<comment type="caution">
    <text evidence="1">The sequence shown here is derived from an EMBL/GenBank/DDBJ whole genome shotgun (WGS) entry which is preliminary data.</text>
</comment>
<dbReference type="SUPFAM" id="SSF49785">
    <property type="entry name" value="Galactose-binding domain-like"/>
    <property type="match status" value="1"/>
</dbReference>
<evidence type="ECO:0000313" key="1">
    <source>
        <dbReference type="EMBL" id="KJF45633.1"/>
    </source>
</evidence>
<dbReference type="PANTHER" id="PTHR36848:SF2">
    <property type="entry name" value="SECRETED PROTEIN"/>
    <property type="match status" value="1"/>
</dbReference>
<dbReference type="PATRIC" id="fig|1544798.3.peg.1992"/>
<keyword evidence="2" id="KW-1185">Reference proteome</keyword>
<dbReference type="PROSITE" id="PS51257">
    <property type="entry name" value="PROKAR_LIPOPROTEIN"/>
    <property type="match status" value="1"/>
</dbReference>
<accession>A0A0D8JIF1</accession>
<dbReference type="PANTHER" id="PTHR36848">
    <property type="entry name" value="DNA-BINDING PROTEIN (PUTATIVE SECRETED PROTEIN)-RELATED"/>
    <property type="match status" value="1"/>
</dbReference>
<dbReference type="InterPro" id="IPR008979">
    <property type="entry name" value="Galactose-bd-like_sf"/>
</dbReference>
<evidence type="ECO:0008006" key="3">
    <source>
        <dbReference type="Google" id="ProtNLM"/>
    </source>
</evidence>
<gene>
    <name evidence="1" type="ORF">LH29_09925</name>
</gene>
<reference evidence="1 2" key="1">
    <citation type="submission" date="2014-09" db="EMBL/GenBank/DDBJ databases">
        <title>Draft Genome Sequence of Draconibacterium sp. JN14CK-3.</title>
        <authorList>
            <person name="Dong C."/>
            <person name="Lai Q."/>
            <person name="Shao Z."/>
        </authorList>
    </citation>
    <scope>NUCLEOTIDE SEQUENCE [LARGE SCALE GENOMIC DNA]</scope>
    <source>
        <strain evidence="1 2">JN14CK-3</strain>
    </source>
</reference>
<dbReference type="AlphaFoldDB" id="A0A0D8JIF1"/>
<proteinExistence type="predicted"/>
<dbReference type="Pfam" id="PF17132">
    <property type="entry name" value="Glyco_hydro_106"/>
    <property type="match status" value="2"/>
</dbReference>
<organism evidence="1 2">
    <name type="scientific">Draconibacterium sediminis</name>
    <dbReference type="NCBI Taxonomy" id="1544798"/>
    <lineage>
        <taxon>Bacteria</taxon>
        <taxon>Pseudomonadati</taxon>
        <taxon>Bacteroidota</taxon>
        <taxon>Bacteroidia</taxon>
        <taxon>Marinilabiliales</taxon>
        <taxon>Prolixibacteraceae</taxon>
        <taxon>Draconibacterium</taxon>
    </lineage>
</organism>
<protein>
    <recommendedName>
        <fullName evidence="3">Glycoside hydrolase family 2 protein</fullName>
    </recommendedName>
</protein>
<dbReference type="RefSeq" id="WP_045028112.1">
    <property type="nucleotide sequence ID" value="NZ_JRHC01000001.1"/>
</dbReference>